<dbReference type="STRING" id="657314.CK5_28660"/>
<feature type="domain" description="4Fe-4S" evidence="5">
    <location>
        <begin position="1"/>
        <end position="59"/>
    </location>
</feature>
<evidence type="ECO:0000313" key="8">
    <source>
        <dbReference type="EMBL" id="CUP86891.1"/>
    </source>
</evidence>
<dbReference type="Pfam" id="PF04060">
    <property type="entry name" value="FeS"/>
    <property type="match status" value="1"/>
</dbReference>
<name>A0A173WD17_9FIRM</name>
<evidence type="ECO:0000313" key="7">
    <source>
        <dbReference type="EMBL" id="CUN62975.1"/>
    </source>
</evidence>
<gene>
    <name evidence="6" type="primary">acsC</name>
    <name evidence="6" type="ORF">ERS852395_00100</name>
    <name evidence="7" type="ORF">ERS852476_00657</name>
    <name evidence="8" type="ORF">ERS852569_01040</name>
</gene>
<dbReference type="Gene3D" id="3.40.50.11600">
    <property type="match status" value="1"/>
</dbReference>
<dbReference type="GO" id="GO:0051539">
    <property type="term" value="F:4 iron, 4 sulfur cluster binding"/>
    <property type="evidence" value="ECO:0007669"/>
    <property type="project" value="UniProtKB-KW"/>
</dbReference>
<dbReference type="Pfam" id="PF03599">
    <property type="entry name" value="CdhD"/>
    <property type="match status" value="1"/>
</dbReference>
<dbReference type="GO" id="GO:0046872">
    <property type="term" value="F:metal ion binding"/>
    <property type="evidence" value="ECO:0007669"/>
    <property type="project" value="UniProtKB-KW"/>
</dbReference>
<dbReference type="RefSeq" id="WP_025577065.1">
    <property type="nucleotide sequence ID" value="NZ_CYZA01000001.1"/>
</dbReference>
<dbReference type="EMBL" id="CYZP01000004">
    <property type="protein sequence ID" value="CUN62975.1"/>
    <property type="molecule type" value="Genomic_DNA"/>
</dbReference>
<dbReference type="InterPro" id="IPR016041">
    <property type="entry name" value="Ac-CoA_synth_d_su_TIM-brl"/>
</dbReference>
<evidence type="ECO:0000313" key="6">
    <source>
        <dbReference type="EMBL" id="CUN37429.1"/>
    </source>
</evidence>
<evidence type="ECO:0000259" key="5">
    <source>
        <dbReference type="PROSITE" id="PS51656"/>
    </source>
</evidence>
<keyword evidence="4" id="KW-0411">Iron-sulfur</keyword>
<keyword evidence="1" id="KW-0004">4Fe-4S</keyword>
<dbReference type="Proteomes" id="UP000095645">
    <property type="component" value="Unassembled WGS sequence"/>
</dbReference>
<dbReference type="EMBL" id="CZBP01000006">
    <property type="protein sequence ID" value="CUP86891.1"/>
    <property type="molecule type" value="Genomic_DNA"/>
</dbReference>
<accession>A0A173WD17</accession>
<dbReference type="EMBL" id="CYZA01000001">
    <property type="protein sequence ID" value="CUN37429.1"/>
    <property type="molecule type" value="Genomic_DNA"/>
</dbReference>
<dbReference type="PROSITE" id="PS51656">
    <property type="entry name" value="4FE4S"/>
    <property type="match status" value="1"/>
</dbReference>
<reference evidence="9 10" key="1">
    <citation type="submission" date="2015-09" db="EMBL/GenBank/DDBJ databases">
        <authorList>
            <consortium name="Pathogen Informatics"/>
        </authorList>
    </citation>
    <scope>NUCLEOTIDE SEQUENCE [LARGE SCALE GENOMIC DNA]</scope>
    <source>
        <strain evidence="6 9">2789STDY5608838</strain>
        <strain evidence="7 10">2789STDY5834861</strain>
        <strain evidence="8 11">2789STDY5834957</strain>
    </source>
</reference>
<dbReference type="InterPro" id="IPR011005">
    <property type="entry name" value="Dihydropteroate_synth-like_sf"/>
</dbReference>
<evidence type="ECO:0000313" key="11">
    <source>
        <dbReference type="Proteomes" id="UP000095762"/>
    </source>
</evidence>
<dbReference type="PANTHER" id="PTHR36214:SF3">
    <property type="entry name" value="ACETYL-COA DECARBONYLASE_SYNTHASE COMPLEX SUBUNIT GAMMA"/>
    <property type="match status" value="1"/>
</dbReference>
<keyword evidence="2" id="KW-0479">Metal-binding</keyword>
<evidence type="ECO:0000256" key="1">
    <source>
        <dbReference type="ARBA" id="ARBA00022485"/>
    </source>
</evidence>
<proteinExistence type="predicted"/>
<dbReference type="PANTHER" id="PTHR36214">
    <property type="match status" value="1"/>
</dbReference>
<evidence type="ECO:0000313" key="10">
    <source>
        <dbReference type="Proteomes" id="UP000095645"/>
    </source>
</evidence>
<evidence type="ECO:0000256" key="3">
    <source>
        <dbReference type="ARBA" id="ARBA00023004"/>
    </source>
</evidence>
<dbReference type="GeneID" id="75079591"/>
<dbReference type="InterPro" id="IPR007202">
    <property type="entry name" value="4Fe-4S_dom"/>
</dbReference>
<evidence type="ECO:0000256" key="4">
    <source>
        <dbReference type="ARBA" id="ARBA00023014"/>
    </source>
</evidence>
<dbReference type="InterPro" id="IPR051069">
    <property type="entry name" value="ACDS_complex_subunit"/>
</dbReference>
<protein>
    <submittedName>
        <fullName evidence="6">C/Fe-SP</fullName>
    </submittedName>
</protein>
<dbReference type="Proteomes" id="UP000095762">
    <property type="component" value="Unassembled WGS sequence"/>
</dbReference>
<dbReference type="Proteomes" id="UP000095447">
    <property type="component" value="Unassembled WGS sequence"/>
</dbReference>
<sequence length="452" mass="48556">MALNGIQIFKLTPKKNCKECGCPTCMAFSMKVAQGAMKIEQCPHMSDEALASLSEATAPPMKTIKIGTGAEEHTLGGETVLFRHEKTFVSKPRYAVALCTCMDDAAVEAKLAEIPKVDYDRIGERMYAELVYVNCGEGADAAKYTALVEKAAGLGRTLVLDCKDPEIAKAALAVCKDSKPVLNGADASNYEAMNAVATEAGVVLGVSGKDLNELYDTTAALEKLGNKNLVLDTTGADIKETFANTVQVRRAALKDQDRTFGYPSIVNLVKIAKGDLHLQAALASMFTMKYGSIIVMEQMTYAEALPLYGLRQNVYTDPQKPMKVEPGIYPLNGADENAVVVTTVDFALTYFVVSGELERSGVPLNLVINDAGGLSVLTSWAAGKFSGNSISSYIKENVEPKVKSRKLIIPGKVAVLKGDLEAKLPGWEIIVGPREAVQLVKFLKDLQADGQI</sequence>
<dbReference type="Gene3D" id="3.20.20.20">
    <property type="entry name" value="Dihydropteroate synthase-like"/>
    <property type="match status" value="1"/>
</dbReference>
<dbReference type="AlphaFoldDB" id="A0A173WD17"/>
<organism evidence="6 9">
    <name type="scientific">Blautia obeum</name>
    <dbReference type="NCBI Taxonomy" id="40520"/>
    <lineage>
        <taxon>Bacteria</taxon>
        <taxon>Bacillati</taxon>
        <taxon>Bacillota</taxon>
        <taxon>Clostridia</taxon>
        <taxon>Lachnospirales</taxon>
        <taxon>Lachnospiraceae</taxon>
        <taxon>Blautia</taxon>
    </lineage>
</organism>
<keyword evidence="3" id="KW-0408">Iron</keyword>
<evidence type="ECO:0000313" key="9">
    <source>
        <dbReference type="Proteomes" id="UP000095447"/>
    </source>
</evidence>
<dbReference type="NCBIfam" id="NF003195">
    <property type="entry name" value="PRK04165.1"/>
    <property type="match status" value="1"/>
</dbReference>
<evidence type="ECO:0000256" key="2">
    <source>
        <dbReference type="ARBA" id="ARBA00022723"/>
    </source>
</evidence>